<evidence type="ECO:0008006" key="4">
    <source>
        <dbReference type="Google" id="ProtNLM"/>
    </source>
</evidence>
<evidence type="ECO:0000313" key="3">
    <source>
        <dbReference type="Proteomes" id="UP000253570"/>
    </source>
</evidence>
<gene>
    <name evidence="2" type="ORF">DBW71_00515</name>
</gene>
<organism evidence="2 3">
    <name type="scientific">PS1 clade bacterium</name>
    <dbReference type="NCBI Taxonomy" id="2175152"/>
    <lineage>
        <taxon>Bacteria</taxon>
        <taxon>Pseudomonadati</taxon>
        <taxon>Pseudomonadota</taxon>
        <taxon>Alphaproteobacteria</taxon>
        <taxon>PS1 clade</taxon>
    </lineage>
</organism>
<name>A0A368DS52_9PROT</name>
<protein>
    <recommendedName>
        <fullName evidence="4">TIGR02186 family protein</fullName>
    </recommendedName>
</protein>
<proteinExistence type="predicted"/>
<feature type="transmembrane region" description="Helical" evidence="1">
    <location>
        <begin position="228"/>
        <end position="248"/>
    </location>
</feature>
<accession>A0A368DS52</accession>
<dbReference type="AlphaFoldDB" id="A0A368DS52"/>
<evidence type="ECO:0000256" key="1">
    <source>
        <dbReference type="SAM" id="Phobius"/>
    </source>
</evidence>
<keyword evidence="1" id="KW-0812">Transmembrane</keyword>
<dbReference type="Pfam" id="PF09608">
    <property type="entry name" value="Alph_Pro_TM"/>
    <property type="match status" value="1"/>
</dbReference>
<dbReference type="EMBL" id="QOQD01000001">
    <property type="protein sequence ID" value="RCL74662.1"/>
    <property type="molecule type" value="Genomic_DNA"/>
</dbReference>
<evidence type="ECO:0000313" key="2">
    <source>
        <dbReference type="EMBL" id="RCL74662.1"/>
    </source>
</evidence>
<keyword evidence="1" id="KW-1133">Transmembrane helix</keyword>
<dbReference type="InterPro" id="IPR019088">
    <property type="entry name" value="CHP02186-rel_TM"/>
</dbReference>
<comment type="caution">
    <text evidence="2">The sequence shown here is derived from an EMBL/GenBank/DDBJ whole genome shotgun (WGS) entry which is preliminary data.</text>
</comment>
<sequence length="252" mass="28945">MMKKFFLYTFLIFIIQIQYSYADKTERSLITQIDDPHIQIGSNFFGGKLLVFGSISGRDLLKSDIIIKVQGKEKKSLIREKIKKYGIWINNKATLVEGVPSFYSIYSNRNINRITDTEFLVREEIGINNLKFTSRVGEPQVHYVHDAIKKKNTESNIFNENFTGIRIIGDKLFRSSIELPQEIKEGTYEVSIFFFEDQVLIDSDISNIFVNKTQSGKYIYNQANKNPLLYGIISVIIAWCAGLIIIGVSRVT</sequence>
<keyword evidence="1" id="KW-0472">Membrane</keyword>
<reference evidence="2 3" key="1">
    <citation type="journal article" date="2018" name="Microbiome">
        <title>Fine metagenomic profile of the Mediterranean stratified and mixed water columns revealed by assembly and recruitment.</title>
        <authorList>
            <person name="Haro-Moreno J.M."/>
            <person name="Lopez-Perez M."/>
            <person name="De La Torre J.R."/>
            <person name="Picazo A."/>
            <person name="Camacho A."/>
            <person name="Rodriguez-Valera F."/>
        </authorList>
    </citation>
    <scope>NUCLEOTIDE SEQUENCE [LARGE SCALE GENOMIC DNA]</scope>
    <source>
        <strain evidence="2">MED-G57</strain>
    </source>
</reference>
<dbReference type="Proteomes" id="UP000253570">
    <property type="component" value="Unassembled WGS sequence"/>
</dbReference>